<name>A0A7H0JZV9_9CORY</name>
<dbReference type="InterPro" id="IPR021315">
    <property type="entry name" value="Gap/Sap"/>
</dbReference>
<evidence type="ECO:0000313" key="5">
    <source>
        <dbReference type="Proteomes" id="UP000642876"/>
    </source>
</evidence>
<reference evidence="4 5" key="1">
    <citation type="submission" date="2020-08" db="EMBL/GenBank/DDBJ databases">
        <title>novel species in genus Corynebacterium.</title>
        <authorList>
            <person name="Zhang G."/>
        </authorList>
    </citation>
    <scope>NUCLEOTIDE SEQUENCE [LARGE SCALE GENOMIC DNA]</scope>
    <source>
        <strain evidence="3">Zg-917</strain>
        <strain evidence="4 5">zg-917</strain>
    </source>
</reference>
<evidence type="ECO:0008006" key="6">
    <source>
        <dbReference type="Google" id="ProtNLM"/>
    </source>
</evidence>
<feature type="transmembrane region" description="Helical" evidence="1">
    <location>
        <begin position="197"/>
        <end position="218"/>
    </location>
</feature>
<accession>A0A7H0JZV9</accession>
<feature type="transmembrane region" description="Helical" evidence="1">
    <location>
        <begin position="155"/>
        <end position="176"/>
    </location>
</feature>
<dbReference type="EMBL" id="CP061032">
    <property type="protein sequence ID" value="QNP90575.1"/>
    <property type="molecule type" value="Genomic_DNA"/>
</dbReference>
<dbReference type="Proteomes" id="UP000642876">
    <property type="component" value="Unassembled WGS sequence"/>
</dbReference>
<dbReference type="AlphaFoldDB" id="A0A7H0JZV9"/>
<dbReference type="RefSeq" id="WP_171194302.1">
    <property type="nucleotide sequence ID" value="NZ_CP061032.1"/>
</dbReference>
<protein>
    <recommendedName>
        <fullName evidence="6">Sap-like sulfolipid-1-addressing protein</fullName>
    </recommendedName>
</protein>
<keyword evidence="1" id="KW-0812">Transmembrane</keyword>
<feature type="transmembrane region" description="Helical" evidence="1">
    <location>
        <begin position="6"/>
        <end position="28"/>
    </location>
</feature>
<gene>
    <name evidence="2" type="ORF">H7348_06730</name>
    <name evidence="3" type="ORF">IAU68_01925</name>
</gene>
<keyword evidence="1" id="KW-0472">Membrane</keyword>
<keyword evidence="5" id="KW-1185">Reference proteome</keyword>
<evidence type="ECO:0000256" key="1">
    <source>
        <dbReference type="SAM" id="Phobius"/>
    </source>
</evidence>
<evidence type="ECO:0000313" key="4">
    <source>
        <dbReference type="Proteomes" id="UP000516235"/>
    </source>
</evidence>
<organism evidence="3 4">
    <name type="scientific">Corynebacterium lujinxingii</name>
    <dbReference type="NCBI Taxonomy" id="2763010"/>
    <lineage>
        <taxon>Bacteria</taxon>
        <taxon>Bacillati</taxon>
        <taxon>Actinomycetota</taxon>
        <taxon>Actinomycetes</taxon>
        <taxon>Mycobacteriales</taxon>
        <taxon>Corynebacteriaceae</taxon>
        <taxon>Corynebacterium</taxon>
    </lineage>
</organism>
<evidence type="ECO:0000313" key="2">
    <source>
        <dbReference type="EMBL" id="MBC3179003.1"/>
    </source>
</evidence>
<dbReference type="EMBL" id="JACMYE010000005">
    <property type="protein sequence ID" value="MBC3179003.1"/>
    <property type="molecule type" value="Genomic_DNA"/>
</dbReference>
<feature type="transmembrane region" description="Helical" evidence="1">
    <location>
        <begin position="40"/>
        <end position="61"/>
    </location>
</feature>
<sequence length="219" mass="22394">MGGALQLAFVDSVNLLLIGVIVAVGVAVPRGSGRYGKTTALLIAGDWLGVAGLALLMLVIFDGLGEAVERFVNGPIFGVLLIATGVLTAVLAMRGGDNQALTQRIMRQLNTPGPLTVVTGLVLGLVQSATSAPFYGGLALLSASGVEQSVRYAAIPLYASVALSLPTLCAFLVALVRAKPNSAAGRGFAWAREHPQQVTAAATWAVAALLTVLGVIHLI</sequence>
<keyword evidence="1" id="KW-1133">Transmembrane helix</keyword>
<evidence type="ECO:0000313" key="3">
    <source>
        <dbReference type="EMBL" id="QNP90575.1"/>
    </source>
</evidence>
<proteinExistence type="predicted"/>
<dbReference type="Pfam" id="PF11139">
    <property type="entry name" value="SfLAP"/>
    <property type="match status" value="1"/>
</dbReference>
<feature type="transmembrane region" description="Helical" evidence="1">
    <location>
        <begin position="114"/>
        <end position="135"/>
    </location>
</feature>
<dbReference type="KEGG" id="cluj:IAU68_01925"/>
<dbReference type="Proteomes" id="UP000516235">
    <property type="component" value="Chromosome"/>
</dbReference>
<feature type="transmembrane region" description="Helical" evidence="1">
    <location>
        <begin position="73"/>
        <end position="93"/>
    </location>
</feature>